<evidence type="ECO:0000313" key="9">
    <source>
        <dbReference type="Proteomes" id="UP000739069"/>
    </source>
</evidence>
<evidence type="ECO:0000256" key="4">
    <source>
        <dbReference type="ARBA" id="ARBA00022741"/>
    </source>
</evidence>
<reference evidence="8" key="1">
    <citation type="submission" date="2021-02" db="EMBL/GenBank/DDBJ databases">
        <title>Infant gut strain persistence is associated with maternal origin, phylogeny, and functional potential including surface adhesion and iron acquisition.</title>
        <authorList>
            <person name="Lou Y.C."/>
        </authorList>
    </citation>
    <scope>NUCLEOTIDE SEQUENCE</scope>
    <source>
        <strain evidence="8">L1_008_092G1_dasL1_008_092G1_concoct_16</strain>
    </source>
</reference>
<evidence type="ECO:0000256" key="1">
    <source>
        <dbReference type="ARBA" id="ARBA00004202"/>
    </source>
</evidence>
<dbReference type="Gene3D" id="3.40.50.300">
    <property type="entry name" value="P-loop containing nucleotide triphosphate hydrolases"/>
    <property type="match status" value="1"/>
</dbReference>
<dbReference type="SUPFAM" id="SSF52540">
    <property type="entry name" value="P-loop containing nucleoside triphosphate hydrolases"/>
    <property type="match status" value="1"/>
</dbReference>
<organism evidence="8 9">
    <name type="scientific">Rothia mucilaginosa</name>
    <dbReference type="NCBI Taxonomy" id="43675"/>
    <lineage>
        <taxon>Bacteria</taxon>
        <taxon>Bacillati</taxon>
        <taxon>Actinomycetota</taxon>
        <taxon>Actinomycetes</taxon>
        <taxon>Micrococcales</taxon>
        <taxon>Micrococcaceae</taxon>
        <taxon>Rothia</taxon>
    </lineage>
</organism>
<accession>A0A943TBU9</accession>
<name>A0A943TBU9_9MICC</name>
<evidence type="ECO:0000259" key="7">
    <source>
        <dbReference type="PROSITE" id="PS50893"/>
    </source>
</evidence>
<dbReference type="EMBL" id="JAGZXI010000008">
    <property type="protein sequence ID" value="MBS6635224.1"/>
    <property type="molecule type" value="Genomic_DNA"/>
</dbReference>
<keyword evidence="5 8" id="KW-0067">ATP-binding</keyword>
<keyword evidence="3" id="KW-0813">Transport</keyword>
<proteinExistence type="inferred from homology"/>
<dbReference type="InterPro" id="IPR003593">
    <property type="entry name" value="AAA+_ATPase"/>
</dbReference>
<evidence type="ECO:0000256" key="5">
    <source>
        <dbReference type="ARBA" id="ARBA00022840"/>
    </source>
</evidence>
<dbReference type="Proteomes" id="UP000739069">
    <property type="component" value="Unassembled WGS sequence"/>
</dbReference>
<dbReference type="SMART" id="SM00382">
    <property type="entry name" value="AAA"/>
    <property type="match status" value="1"/>
</dbReference>
<comment type="similarity">
    <text evidence="2">Belongs to the ABC transporter superfamily.</text>
</comment>
<dbReference type="GO" id="GO:0016887">
    <property type="term" value="F:ATP hydrolysis activity"/>
    <property type="evidence" value="ECO:0007669"/>
    <property type="project" value="InterPro"/>
</dbReference>
<dbReference type="RefSeq" id="WP_303952997.1">
    <property type="nucleotide sequence ID" value="NZ_JAGZXI010000008.1"/>
</dbReference>
<evidence type="ECO:0000313" key="8">
    <source>
        <dbReference type="EMBL" id="MBS6635224.1"/>
    </source>
</evidence>
<comment type="caution">
    <text evidence="8">The sequence shown here is derived from an EMBL/GenBank/DDBJ whole genome shotgun (WGS) entry which is preliminary data.</text>
</comment>
<dbReference type="InterPro" id="IPR050763">
    <property type="entry name" value="ABC_transporter_ATP-binding"/>
</dbReference>
<protein>
    <submittedName>
        <fullName evidence="8">ABC transporter ATP-binding protein</fullName>
    </submittedName>
</protein>
<comment type="subcellular location">
    <subcellularLocation>
        <location evidence="1">Cell membrane</location>
        <topology evidence="1">Peripheral membrane protein</topology>
    </subcellularLocation>
</comment>
<dbReference type="AlphaFoldDB" id="A0A943TBU9"/>
<dbReference type="GO" id="GO:0005886">
    <property type="term" value="C:plasma membrane"/>
    <property type="evidence" value="ECO:0007669"/>
    <property type="project" value="UniProtKB-SubCell"/>
</dbReference>
<feature type="domain" description="ABC transporter" evidence="7">
    <location>
        <begin position="8"/>
        <end position="240"/>
    </location>
</feature>
<sequence length="328" mass="34789">MSTILDAAQLRRVFGTGERAFTAVDRVSLRVSSGEIHALLGPNGAGKTTTVQMCSTLLTPTGGSLTVNGVDAIAHPQRARRHVGLALGGENGFYPRASARDNLLFFADVAGVSGRARRYEVEHALARVELTDTATRPVQEFSRGMKQRLHIARTLLGSPALLLLDEPTNGLDPDIALTVRTLIRSLADEGTAILLTSHLLGEIEDLAHTITVLGAGSVAVSGTLEDVAAHAGIAATTVVQVDPTATEGIDTLRGFLGDKAAVLFAPRGSGWELTLYWHGERATFEAGEAHRILAEGLTASRIGVRTEPYTRPATLEEAYLAMAEGLKR</sequence>
<dbReference type="GO" id="GO:0046677">
    <property type="term" value="P:response to antibiotic"/>
    <property type="evidence" value="ECO:0007669"/>
    <property type="project" value="UniProtKB-KW"/>
</dbReference>
<evidence type="ECO:0000256" key="6">
    <source>
        <dbReference type="ARBA" id="ARBA00023251"/>
    </source>
</evidence>
<dbReference type="PROSITE" id="PS50893">
    <property type="entry name" value="ABC_TRANSPORTER_2"/>
    <property type="match status" value="1"/>
</dbReference>
<dbReference type="PANTHER" id="PTHR42711:SF5">
    <property type="entry name" value="ABC TRANSPORTER ATP-BINDING PROTEIN NATA"/>
    <property type="match status" value="1"/>
</dbReference>
<dbReference type="Pfam" id="PF00005">
    <property type="entry name" value="ABC_tran"/>
    <property type="match status" value="1"/>
</dbReference>
<keyword evidence="4" id="KW-0547">Nucleotide-binding</keyword>
<dbReference type="InterPro" id="IPR003439">
    <property type="entry name" value="ABC_transporter-like_ATP-bd"/>
</dbReference>
<dbReference type="PANTHER" id="PTHR42711">
    <property type="entry name" value="ABC TRANSPORTER ATP-BINDING PROTEIN"/>
    <property type="match status" value="1"/>
</dbReference>
<dbReference type="InterPro" id="IPR027417">
    <property type="entry name" value="P-loop_NTPase"/>
</dbReference>
<keyword evidence="6" id="KW-0046">Antibiotic resistance</keyword>
<dbReference type="GO" id="GO:0005524">
    <property type="term" value="F:ATP binding"/>
    <property type="evidence" value="ECO:0007669"/>
    <property type="project" value="UniProtKB-KW"/>
</dbReference>
<gene>
    <name evidence="8" type="ORF">KH265_06170</name>
</gene>
<evidence type="ECO:0000256" key="2">
    <source>
        <dbReference type="ARBA" id="ARBA00005417"/>
    </source>
</evidence>
<evidence type="ECO:0000256" key="3">
    <source>
        <dbReference type="ARBA" id="ARBA00022448"/>
    </source>
</evidence>